<keyword evidence="1 3" id="KW-0547">Nucleotide-binding</keyword>
<dbReference type="GO" id="GO:0030447">
    <property type="term" value="P:filamentous growth"/>
    <property type="evidence" value="ECO:0007669"/>
    <property type="project" value="UniProtKB-ARBA"/>
</dbReference>
<dbReference type="FunFam" id="1.10.510.10:FF:000571">
    <property type="entry name" value="Maternal embryonic leucine zipper kinase"/>
    <property type="match status" value="1"/>
</dbReference>
<dbReference type="AlphaFoldDB" id="A0A9P8NVJ2"/>
<dbReference type="InterPro" id="IPR011009">
    <property type="entry name" value="Kinase-like_dom_sf"/>
</dbReference>
<dbReference type="Pfam" id="PF00069">
    <property type="entry name" value="Pkinase"/>
    <property type="match status" value="1"/>
</dbReference>
<dbReference type="GO" id="GO:0004672">
    <property type="term" value="F:protein kinase activity"/>
    <property type="evidence" value="ECO:0007669"/>
    <property type="project" value="InterPro"/>
</dbReference>
<dbReference type="FunFam" id="3.30.200.20:FF:000042">
    <property type="entry name" value="Aurora kinase A"/>
    <property type="match status" value="1"/>
</dbReference>
<dbReference type="PROSITE" id="PS50011">
    <property type="entry name" value="PROTEIN_KINASE_DOM"/>
    <property type="match status" value="1"/>
</dbReference>
<keyword evidence="2 3" id="KW-0067">ATP-binding</keyword>
<dbReference type="Gene3D" id="1.10.510.10">
    <property type="entry name" value="Transferase(Phosphotransferase) domain 1"/>
    <property type="match status" value="1"/>
</dbReference>
<keyword evidence="6" id="KW-1185">Reference proteome</keyword>
<evidence type="ECO:0000256" key="2">
    <source>
        <dbReference type="ARBA" id="ARBA00022840"/>
    </source>
</evidence>
<accession>A0A9P8NVJ2</accession>
<proteinExistence type="predicted"/>
<dbReference type="EMBL" id="JAEUBD010001468">
    <property type="protein sequence ID" value="KAH3660643.1"/>
    <property type="molecule type" value="Genomic_DNA"/>
</dbReference>
<dbReference type="SMART" id="SM00220">
    <property type="entry name" value="S_TKc"/>
    <property type="match status" value="1"/>
</dbReference>
<sequence length="707" mass="79784">MSSFQSASSSILADKSYSFFALARFRLGRGDLVEPLEWTERESGDELRFCVEVVVRRLVVHENAELVARNWVAARDLRPQSVPNAFQVRDVSLVEVSDRRDIVAVDDAAEIQRLQRRAVPFHVGKKHEIVVPDDDAIGLGPLIQDVADPSDSVSTHGFYIRHHDAAVQLWGFVDNVQDGLLELSNVDLCGRVDEVELGCRVAVHRLPQSGHCPVVDVIGGYFANLLDGQVGESGGVEMRLFELQDGLLAIYGAQKCNCFELGVGAEQPLKLERRHQTVHGWKKKLVKNKAWLSRAKSRALFDKFPHSDKKREYEFLETLGAGSFGTVRKAVVKKTGKPVAVKIILKSRLKGHLDAVLREIKVLETIQHDHIVRLLDWFETKHNFYIVTQLATGGELFDRLIKKTSFTESDACNIVYQLLTAIDYLHSHGIVHRDIKPENVLYLTPDDQSPVVLADFGVSRQLGEAATEKLTGVAGSYGYIAPEIYASEGYGELYGLGKGGYTMSCDIWSLGIVTFILIGGYSPIRAETPEEFLDEVRSNNFVVFHHKYWQHISDNAKDFILKSLDIDNRRRPSAAQLLQHPWILMHLARQEPANEANIIGNIREGFNAQDKLRKAFRLVLIRNKLQKLHELREASDSSFEEGEEDFIFHGNSTDSQLMENFDKMNIKKQQPDPQKIKSETLQATFHNIVKAAQISKDEIRKFQEEQG</sequence>
<dbReference type="SUPFAM" id="SSF56112">
    <property type="entry name" value="Protein kinase-like (PK-like)"/>
    <property type="match status" value="1"/>
</dbReference>
<dbReference type="InterPro" id="IPR000719">
    <property type="entry name" value="Prot_kinase_dom"/>
</dbReference>
<dbReference type="PANTHER" id="PTHR24347">
    <property type="entry name" value="SERINE/THREONINE-PROTEIN KINASE"/>
    <property type="match status" value="1"/>
</dbReference>
<dbReference type="InterPro" id="IPR017441">
    <property type="entry name" value="Protein_kinase_ATP_BS"/>
</dbReference>
<feature type="binding site" evidence="3">
    <location>
        <position position="346"/>
    </location>
    <ligand>
        <name>ATP</name>
        <dbReference type="ChEBI" id="CHEBI:30616"/>
    </ligand>
</feature>
<dbReference type="PROSITE" id="PS00108">
    <property type="entry name" value="PROTEIN_KINASE_ST"/>
    <property type="match status" value="1"/>
</dbReference>
<organism evidence="5 6">
    <name type="scientific">Ogataea polymorpha</name>
    <dbReference type="NCBI Taxonomy" id="460523"/>
    <lineage>
        <taxon>Eukaryota</taxon>
        <taxon>Fungi</taxon>
        <taxon>Dikarya</taxon>
        <taxon>Ascomycota</taxon>
        <taxon>Saccharomycotina</taxon>
        <taxon>Pichiomycetes</taxon>
        <taxon>Pichiales</taxon>
        <taxon>Pichiaceae</taxon>
        <taxon>Ogataea</taxon>
    </lineage>
</organism>
<evidence type="ECO:0000256" key="3">
    <source>
        <dbReference type="PROSITE-ProRule" id="PRU10141"/>
    </source>
</evidence>
<dbReference type="Proteomes" id="UP000788993">
    <property type="component" value="Unassembled WGS sequence"/>
</dbReference>
<name>A0A9P8NVJ2_9ASCO</name>
<evidence type="ECO:0000259" key="4">
    <source>
        <dbReference type="PROSITE" id="PS50011"/>
    </source>
</evidence>
<evidence type="ECO:0000313" key="6">
    <source>
        <dbReference type="Proteomes" id="UP000788993"/>
    </source>
</evidence>
<protein>
    <recommendedName>
        <fullName evidence="4">Protein kinase domain-containing protein</fullName>
    </recommendedName>
</protein>
<dbReference type="InterPro" id="IPR008271">
    <property type="entry name" value="Ser/Thr_kinase_AS"/>
</dbReference>
<reference evidence="5" key="2">
    <citation type="submission" date="2021-01" db="EMBL/GenBank/DDBJ databases">
        <authorList>
            <person name="Schikora-Tamarit M.A."/>
        </authorList>
    </citation>
    <scope>NUCLEOTIDE SEQUENCE</scope>
    <source>
        <strain evidence="5">NCAIM Y.01608</strain>
    </source>
</reference>
<comment type="caution">
    <text evidence="5">The sequence shown here is derived from an EMBL/GenBank/DDBJ whole genome shotgun (WGS) entry which is preliminary data.</text>
</comment>
<reference evidence="5" key="1">
    <citation type="journal article" date="2021" name="Open Biol.">
        <title>Shared evolutionary footprints suggest mitochondrial oxidative damage underlies multiple complex I losses in fungi.</title>
        <authorList>
            <person name="Schikora-Tamarit M.A."/>
            <person name="Marcet-Houben M."/>
            <person name="Nosek J."/>
            <person name="Gabaldon T."/>
        </authorList>
    </citation>
    <scope>NUCLEOTIDE SEQUENCE</scope>
    <source>
        <strain evidence="5">NCAIM Y.01608</strain>
    </source>
</reference>
<dbReference type="CDD" id="cd05117">
    <property type="entry name" value="STKc_CAMK"/>
    <property type="match status" value="1"/>
</dbReference>
<evidence type="ECO:0000256" key="1">
    <source>
        <dbReference type="ARBA" id="ARBA00022741"/>
    </source>
</evidence>
<evidence type="ECO:0000313" key="5">
    <source>
        <dbReference type="EMBL" id="KAH3660643.1"/>
    </source>
</evidence>
<gene>
    <name evidence="5" type="ORF">OGATHE_004975</name>
</gene>
<dbReference type="GO" id="GO:0005524">
    <property type="term" value="F:ATP binding"/>
    <property type="evidence" value="ECO:0007669"/>
    <property type="project" value="UniProtKB-UniRule"/>
</dbReference>
<dbReference type="PROSITE" id="PS00107">
    <property type="entry name" value="PROTEIN_KINASE_ATP"/>
    <property type="match status" value="1"/>
</dbReference>
<feature type="domain" description="Protein kinase" evidence="4">
    <location>
        <begin position="313"/>
        <end position="583"/>
    </location>
</feature>